<keyword evidence="1" id="KW-0805">Transcription regulation</keyword>
<dbReference type="SUPFAM" id="SSF46894">
    <property type="entry name" value="C-terminal effector domain of the bipartite response regulators"/>
    <property type="match status" value="1"/>
</dbReference>
<dbReference type="Pfam" id="PF00196">
    <property type="entry name" value="GerE"/>
    <property type="match status" value="1"/>
</dbReference>
<dbReference type="Proteomes" id="UP001284537">
    <property type="component" value="Unassembled WGS sequence"/>
</dbReference>
<evidence type="ECO:0000313" key="5">
    <source>
        <dbReference type="EMBL" id="MDX8126789.1"/>
    </source>
</evidence>
<evidence type="ECO:0000313" key="6">
    <source>
        <dbReference type="Proteomes" id="UP001284537"/>
    </source>
</evidence>
<keyword evidence="6" id="KW-1185">Reference proteome</keyword>
<dbReference type="EMBL" id="JAXARY010000004">
    <property type="protein sequence ID" value="MDX8126789.1"/>
    <property type="molecule type" value="Genomic_DNA"/>
</dbReference>
<keyword evidence="3" id="KW-0804">Transcription</keyword>
<dbReference type="PANTHER" id="PTHR44688:SF16">
    <property type="entry name" value="DNA-BINDING TRANSCRIPTIONAL ACTIVATOR DEVR_DOSR"/>
    <property type="match status" value="1"/>
</dbReference>
<dbReference type="PRINTS" id="PR00038">
    <property type="entry name" value="HTHLUXR"/>
</dbReference>
<evidence type="ECO:0000256" key="1">
    <source>
        <dbReference type="ARBA" id="ARBA00023015"/>
    </source>
</evidence>
<dbReference type="InterPro" id="IPR036388">
    <property type="entry name" value="WH-like_DNA-bd_sf"/>
</dbReference>
<dbReference type="RefSeq" id="WP_319960886.1">
    <property type="nucleotide sequence ID" value="NZ_JAXARY010000004.1"/>
</dbReference>
<dbReference type="InterPro" id="IPR016032">
    <property type="entry name" value="Sig_transdc_resp-reg_C-effctor"/>
</dbReference>
<comment type="caution">
    <text evidence="5">The sequence shown here is derived from an EMBL/GenBank/DDBJ whole genome shotgun (WGS) entry which is preliminary data.</text>
</comment>
<name>A0ABU4UBT0_9GAMM</name>
<dbReference type="SMART" id="SM00421">
    <property type="entry name" value="HTH_LUXR"/>
    <property type="match status" value="1"/>
</dbReference>
<dbReference type="Gene3D" id="1.10.10.10">
    <property type="entry name" value="Winged helix-like DNA-binding domain superfamily/Winged helix DNA-binding domain"/>
    <property type="match status" value="1"/>
</dbReference>
<keyword evidence="2" id="KW-0238">DNA-binding</keyword>
<dbReference type="CDD" id="cd06170">
    <property type="entry name" value="LuxR_C_like"/>
    <property type="match status" value="1"/>
</dbReference>
<evidence type="ECO:0000259" key="4">
    <source>
        <dbReference type="SMART" id="SM00421"/>
    </source>
</evidence>
<organism evidence="5 6">
    <name type="scientific">Methylomonas defluvii</name>
    <dbReference type="NCBI Taxonomy" id="3045149"/>
    <lineage>
        <taxon>Bacteria</taxon>
        <taxon>Pseudomonadati</taxon>
        <taxon>Pseudomonadota</taxon>
        <taxon>Gammaproteobacteria</taxon>
        <taxon>Methylococcales</taxon>
        <taxon>Methylococcaceae</taxon>
        <taxon>Methylomonas</taxon>
    </lineage>
</organism>
<protein>
    <submittedName>
        <fullName evidence="5">Helix-turn-helix transcriptional regulator</fullName>
    </submittedName>
</protein>
<reference evidence="5 6" key="1">
    <citation type="submission" date="2023-11" db="EMBL/GenBank/DDBJ databases">
        <authorList>
            <person name="Ouyang M.-Y."/>
        </authorList>
    </citation>
    <scope>NUCLEOTIDE SEQUENCE [LARGE SCALE GENOMIC DNA]</scope>
    <source>
        <strain evidence="5 6">OY6</strain>
    </source>
</reference>
<sequence>MKANHALTYLRQLCCSGLSKEVAITEFLKSLPMFIPSNSNTFSIGDIGLVPNYHLSGFDISDMVRIAPRIIADYHTSERQQRATAWFASHPTIHDPRIMEKSFYMTDLYNLIYRRYDMHHLLWVPVPLDGVSAGVLGMYRTPGQKPFDNKDQMQIMSLLRYLAHAYRANDTPCDVAPNSSSGMLIFNVNGTIQYQSPEARLLLEQARFPRIQIDMRQQDRLLAKLAELCGNLQRIFRGHDAPPPSHIHNGPNGQFMFRAYWLNGGESGPQNLIGMTVEHRQPLLLKILQAMRDIPLTPMQKEVGALLAQGVSFEQIGKRLSIKYTTVKDHVGKIYDKLEIRQRDELLPKLLADHH</sequence>
<evidence type="ECO:0000256" key="3">
    <source>
        <dbReference type="ARBA" id="ARBA00023163"/>
    </source>
</evidence>
<evidence type="ECO:0000256" key="2">
    <source>
        <dbReference type="ARBA" id="ARBA00023125"/>
    </source>
</evidence>
<dbReference type="PANTHER" id="PTHR44688">
    <property type="entry name" value="DNA-BINDING TRANSCRIPTIONAL ACTIVATOR DEVR_DOSR"/>
    <property type="match status" value="1"/>
</dbReference>
<dbReference type="InterPro" id="IPR000792">
    <property type="entry name" value="Tscrpt_reg_LuxR_C"/>
</dbReference>
<proteinExistence type="predicted"/>
<feature type="domain" description="HTH luxR-type" evidence="4">
    <location>
        <begin position="293"/>
        <end position="350"/>
    </location>
</feature>
<accession>A0ABU4UBT0</accession>
<gene>
    <name evidence="5" type="ORF">QLH52_05815</name>
</gene>